<name>A0A1H7XM29_9BACT</name>
<dbReference type="EMBL" id="FOBB01000004">
    <property type="protein sequence ID" value="SEM34725.1"/>
    <property type="molecule type" value="Genomic_DNA"/>
</dbReference>
<dbReference type="OrthoDB" id="9795554at2"/>
<evidence type="ECO:0000313" key="2">
    <source>
        <dbReference type="EMBL" id="SEM34725.1"/>
    </source>
</evidence>
<dbReference type="RefSeq" id="WP_089914600.1">
    <property type="nucleotide sequence ID" value="NZ_FOBB01000004.1"/>
</dbReference>
<dbReference type="Pfam" id="PF09346">
    <property type="entry name" value="SMI1_KNR4"/>
    <property type="match status" value="1"/>
</dbReference>
<dbReference type="SUPFAM" id="SSF160631">
    <property type="entry name" value="SMI1/KNR4-like"/>
    <property type="match status" value="1"/>
</dbReference>
<dbReference type="InterPro" id="IPR018958">
    <property type="entry name" value="Knr4/Smi1-like_dom"/>
</dbReference>
<dbReference type="STRING" id="573321.SAMN04488505_104121"/>
<evidence type="ECO:0000313" key="3">
    <source>
        <dbReference type="Proteomes" id="UP000198984"/>
    </source>
</evidence>
<organism evidence="2 3">
    <name type="scientific">Chitinophaga rupis</name>
    <dbReference type="NCBI Taxonomy" id="573321"/>
    <lineage>
        <taxon>Bacteria</taxon>
        <taxon>Pseudomonadati</taxon>
        <taxon>Bacteroidota</taxon>
        <taxon>Chitinophagia</taxon>
        <taxon>Chitinophagales</taxon>
        <taxon>Chitinophagaceae</taxon>
        <taxon>Chitinophaga</taxon>
    </lineage>
</organism>
<sequence length="136" mass="15663">MEPKFEKFFTDFFKPEGADDALIDGISKRLDFKLPGDYLDVMRTFNGGDGEIGKNSYLVLFPINELIETNSDYELLMKQIPGFFLFGKDAADTGYAFRKTDLSYHSFGLMSNFKTDFITYISNDFEGFLNFLYMHA</sequence>
<feature type="domain" description="Knr4/Smi1-like" evidence="1">
    <location>
        <begin position="17"/>
        <end position="130"/>
    </location>
</feature>
<reference evidence="2 3" key="1">
    <citation type="submission" date="2016-10" db="EMBL/GenBank/DDBJ databases">
        <authorList>
            <person name="de Groot N.N."/>
        </authorList>
    </citation>
    <scope>NUCLEOTIDE SEQUENCE [LARGE SCALE GENOMIC DNA]</scope>
    <source>
        <strain evidence="2 3">DSM 21039</strain>
    </source>
</reference>
<keyword evidence="3" id="KW-1185">Reference proteome</keyword>
<proteinExistence type="predicted"/>
<dbReference type="AlphaFoldDB" id="A0A1H7XM29"/>
<accession>A0A1H7XM29</accession>
<dbReference type="Proteomes" id="UP000198984">
    <property type="component" value="Unassembled WGS sequence"/>
</dbReference>
<dbReference type="Gene3D" id="3.40.1580.10">
    <property type="entry name" value="SMI1/KNR4-like"/>
    <property type="match status" value="1"/>
</dbReference>
<evidence type="ECO:0000259" key="1">
    <source>
        <dbReference type="Pfam" id="PF09346"/>
    </source>
</evidence>
<gene>
    <name evidence="2" type="ORF">SAMN04488505_104121</name>
</gene>
<dbReference type="InterPro" id="IPR037883">
    <property type="entry name" value="Knr4/Smi1-like_sf"/>
</dbReference>
<protein>
    <submittedName>
        <fullName evidence="2">SMI1 / KNR4 family (SUKH-1)</fullName>
    </submittedName>
</protein>